<proteinExistence type="inferred from homology"/>
<evidence type="ECO:0000313" key="7">
    <source>
        <dbReference type="EMBL" id="WKN36125.1"/>
    </source>
</evidence>
<keyword evidence="4 6" id="KW-1133">Transmembrane helix</keyword>
<comment type="similarity">
    <text evidence="2">Belongs to the UPF0754 family.</text>
</comment>
<dbReference type="PANTHER" id="PTHR35791:SF1">
    <property type="entry name" value="UPF0754 MEMBRANE PROTEIN YHEB"/>
    <property type="match status" value="1"/>
</dbReference>
<evidence type="ECO:0000256" key="2">
    <source>
        <dbReference type="ARBA" id="ARBA00008053"/>
    </source>
</evidence>
<keyword evidence="3 6" id="KW-0812">Transmembrane</keyword>
<protein>
    <submittedName>
        <fullName evidence="7">DUF445 family protein</fullName>
    </submittedName>
</protein>
<feature type="transmembrane region" description="Helical" evidence="6">
    <location>
        <begin position="6"/>
        <end position="26"/>
    </location>
</feature>
<evidence type="ECO:0000256" key="4">
    <source>
        <dbReference type="ARBA" id="ARBA00022989"/>
    </source>
</evidence>
<evidence type="ECO:0000256" key="5">
    <source>
        <dbReference type="ARBA" id="ARBA00023136"/>
    </source>
</evidence>
<evidence type="ECO:0000256" key="6">
    <source>
        <dbReference type="SAM" id="Phobius"/>
    </source>
</evidence>
<keyword evidence="5 6" id="KW-0472">Membrane</keyword>
<dbReference type="PANTHER" id="PTHR35791">
    <property type="entry name" value="UPF0754 MEMBRANE PROTEIN YHEB"/>
    <property type="match status" value="1"/>
</dbReference>
<reference evidence="7" key="2">
    <citation type="journal article" date="2024" name="Antonie Van Leeuwenhoek">
        <title>Roseihalotalea indica gen. nov., sp. nov., a halophilic Bacteroidetes from mesopelagic Southwest Indian Ocean with higher carbohydrate metabolic potential.</title>
        <authorList>
            <person name="Chen B."/>
            <person name="Zhang M."/>
            <person name="Lin D."/>
            <person name="Ye J."/>
            <person name="Tang K."/>
        </authorList>
    </citation>
    <scope>NUCLEOTIDE SEQUENCE</scope>
    <source>
        <strain evidence="7">TK19036</strain>
    </source>
</reference>
<evidence type="ECO:0000256" key="1">
    <source>
        <dbReference type="ARBA" id="ARBA00004308"/>
    </source>
</evidence>
<accession>A0AA49GJR7</accession>
<dbReference type="EMBL" id="CP120682">
    <property type="protein sequence ID" value="WKN36125.1"/>
    <property type="molecule type" value="Genomic_DNA"/>
</dbReference>
<gene>
    <name evidence="7" type="ORF">K4G66_27540</name>
</gene>
<feature type="transmembrane region" description="Helical" evidence="6">
    <location>
        <begin position="175"/>
        <end position="197"/>
    </location>
</feature>
<sequence length="198" mass="23023">MIIFTLPIIAALTGWITNFIAIKMLFHPREKVKILFFELQGIFPKRQKNLAEKLGKIVADELFSMEDVKTAITNPENLEDVHQVIDEKLDDFLENRMMESMPMLYVFMSDEMRVKIKNTLQMELRLMLPDLIGRFADKIEKEVDVEKTVYEKVVSFSTDKLEDILYSIMKKEFTFIEILGGVLGFIIGLIQIALLQLQ</sequence>
<organism evidence="7">
    <name type="scientific">Roseihalotalea indica</name>
    <dbReference type="NCBI Taxonomy" id="2867963"/>
    <lineage>
        <taxon>Bacteria</taxon>
        <taxon>Pseudomonadati</taxon>
        <taxon>Bacteroidota</taxon>
        <taxon>Cytophagia</taxon>
        <taxon>Cytophagales</taxon>
        <taxon>Catalimonadaceae</taxon>
        <taxon>Roseihalotalea</taxon>
    </lineage>
</organism>
<reference evidence="7" key="1">
    <citation type="journal article" date="2023" name="Comput. Struct. Biotechnol. J.">
        <title>Discovery of a novel marine Bacteroidetes with a rich repertoire of carbohydrate-active enzymes.</title>
        <authorList>
            <person name="Chen B."/>
            <person name="Liu G."/>
            <person name="Chen Q."/>
            <person name="Wang H."/>
            <person name="Liu L."/>
            <person name="Tang K."/>
        </authorList>
    </citation>
    <scope>NUCLEOTIDE SEQUENCE</scope>
    <source>
        <strain evidence="7">TK19036</strain>
    </source>
</reference>
<dbReference type="Pfam" id="PF04286">
    <property type="entry name" value="DUF445"/>
    <property type="match status" value="2"/>
</dbReference>
<comment type="subcellular location">
    <subcellularLocation>
        <location evidence="1">Endomembrane system</location>
    </subcellularLocation>
</comment>
<dbReference type="AlphaFoldDB" id="A0AA49GJR7"/>
<name>A0AA49GJR7_9BACT</name>
<evidence type="ECO:0000256" key="3">
    <source>
        <dbReference type="ARBA" id="ARBA00022692"/>
    </source>
</evidence>
<dbReference type="GO" id="GO:0012505">
    <property type="term" value="C:endomembrane system"/>
    <property type="evidence" value="ECO:0007669"/>
    <property type="project" value="UniProtKB-SubCell"/>
</dbReference>
<dbReference type="InterPro" id="IPR007383">
    <property type="entry name" value="DUF445"/>
</dbReference>